<proteinExistence type="predicted"/>
<dbReference type="AlphaFoldDB" id="A0A432WJ11"/>
<organism evidence="1 2">
    <name type="scientific">Aliidiomarina soli</name>
    <dbReference type="NCBI Taxonomy" id="1928574"/>
    <lineage>
        <taxon>Bacteria</taxon>
        <taxon>Pseudomonadati</taxon>
        <taxon>Pseudomonadota</taxon>
        <taxon>Gammaproteobacteria</taxon>
        <taxon>Alteromonadales</taxon>
        <taxon>Idiomarinaceae</taxon>
        <taxon>Aliidiomarina</taxon>
    </lineage>
</organism>
<keyword evidence="2" id="KW-1185">Reference proteome</keyword>
<evidence type="ECO:0000313" key="2">
    <source>
        <dbReference type="Proteomes" id="UP000287823"/>
    </source>
</evidence>
<dbReference type="EMBL" id="PIPO01000002">
    <property type="protein sequence ID" value="RUO33816.1"/>
    <property type="molecule type" value="Genomic_DNA"/>
</dbReference>
<gene>
    <name evidence="1" type="ORF">CWE14_04960</name>
</gene>
<dbReference type="SUPFAM" id="SSF53850">
    <property type="entry name" value="Periplasmic binding protein-like II"/>
    <property type="match status" value="1"/>
</dbReference>
<evidence type="ECO:0008006" key="3">
    <source>
        <dbReference type="Google" id="ProtNLM"/>
    </source>
</evidence>
<evidence type="ECO:0000313" key="1">
    <source>
        <dbReference type="EMBL" id="RUO33816.1"/>
    </source>
</evidence>
<accession>A0A432WJ11</accession>
<dbReference type="Proteomes" id="UP000287823">
    <property type="component" value="Unassembled WGS sequence"/>
</dbReference>
<sequence>MRNMHNNSNALISILVLIIICYAPSKAYPADTVYAVIDLPPFGCQPSGNVECINTKYTQIVVNAIDDETDTIQAFPYPRALNMFETGQSPILIALTNKRLMKQAHVIELYSGDFYLVSMGLEVSLEGRTISYLRGADVQKEIASSVDATPFEVNDYRQMDMMIEANRLAYVIIPRYIYENKADSIFKNTEILSEHSLPILLYVNKNESNYLERIKTALSKTSLPSSEQYRHLFY</sequence>
<comment type="caution">
    <text evidence="1">The sequence shown here is derived from an EMBL/GenBank/DDBJ whole genome shotgun (WGS) entry which is preliminary data.</text>
</comment>
<dbReference type="RefSeq" id="WP_157981778.1">
    <property type="nucleotide sequence ID" value="NZ_PIPO01000002.1"/>
</dbReference>
<reference evidence="1 2" key="1">
    <citation type="journal article" date="2011" name="Front. Microbiol.">
        <title>Genomic signatures of strain selection and enhancement in Bacillus atrophaeus var. globigii, a historical biowarfare simulant.</title>
        <authorList>
            <person name="Gibbons H.S."/>
            <person name="Broomall S.M."/>
            <person name="McNew L.A."/>
            <person name="Daligault H."/>
            <person name="Chapman C."/>
            <person name="Bruce D."/>
            <person name="Karavis M."/>
            <person name="Krepps M."/>
            <person name="McGregor P.A."/>
            <person name="Hong C."/>
            <person name="Park K.H."/>
            <person name="Akmal A."/>
            <person name="Feldman A."/>
            <person name="Lin J.S."/>
            <person name="Chang W.E."/>
            <person name="Higgs B.W."/>
            <person name="Demirev P."/>
            <person name="Lindquist J."/>
            <person name="Liem A."/>
            <person name="Fochler E."/>
            <person name="Read T.D."/>
            <person name="Tapia R."/>
            <person name="Johnson S."/>
            <person name="Bishop-Lilly K.A."/>
            <person name="Detter C."/>
            <person name="Han C."/>
            <person name="Sozhamannan S."/>
            <person name="Rosenzweig C.N."/>
            <person name="Skowronski E.W."/>
        </authorList>
    </citation>
    <scope>NUCLEOTIDE SEQUENCE [LARGE SCALE GENOMIC DNA]</scope>
    <source>
        <strain evidence="1 2">Y4G10-17</strain>
    </source>
</reference>
<name>A0A432WJ11_9GAMM</name>
<protein>
    <recommendedName>
        <fullName evidence="3">Solute-binding protein family 3/N-terminal domain-containing protein</fullName>
    </recommendedName>
</protein>